<evidence type="ECO:0000256" key="1">
    <source>
        <dbReference type="SAM" id="Phobius"/>
    </source>
</evidence>
<feature type="transmembrane region" description="Helical" evidence="1">
    <location>
        <begin position="155"/>
        <end position="185"/>
    </location>
</feature>
<dbReference type="Proteomes" id="UP000183750">
    <property type="component" value="Unassembled WGS sequence"/>
</dbReference>
<proteinExistence type="predicted"/>
<keyword evidence="1" id="KW-0472">Membrane</keyword>
<evidence type="ECO:0008006" key="4">
    <source>
        <dbReference type="Google" id="ProtNLM"/>
    </source>
</evidence>
<feature type="transmembrane region" description="Helical" evidence="1">
    <location>
        <begin position="205"/>
        <end position="230"/>
    </location>
</feature>
<protein>
    <recommendedName>
        <fullName evidence="4">ABC-2 family transporter protein</fullName>
    </recommendedName>
</protein>
<accession>A0A1H4IT15</accession>
<dbReference type="EMBL" id="FNSQ01000005">
    <property type="protein sequence ID" value="SEB36352.1"/>
    <property type="molecule type" value="Genomic_DNA"/>
</dbReference>
<name>A0A1H4IT15_9MICO</name>
<keyword evidence="1" id="KW-0812">Transmembrane</keyword>
<feature type="transmembrane region" description="Helical" evidence="1">
    <location>
        <begin position="287"/>
        <end position="308"/>
    </location>
</feature>
<feature type="transmembrane region" description="Helical" evidence="1">
    <location>
        <begin position="237"/>
        <end position="256"/>
    </location>
</feature>
<keyword evidence="3" id="KW-1185">Reference proteome</keyword>
<dbReference type="OrthoDB" id="5083858at2"/>
<dbReference type="AlphaFoldDB" id="A0A1H4IT15"/>
<reference evidence="3" key="1">
    <citation type="submission" date="2016-10" db="EMBL/GenBank/DDBJ databases">
        <authorList>
            <person name="Varghese N."/>
            <person name="Submissions S."/>
        </authorList>
    </citation>
    <scope>NUCLEOTIDE SEQUENCE [LARGE SCALE GENOMIC DNA]</scope>
    <source>
        <strain evidence="3">DSM 16089</strain>
    </source>
</reference>
<feature type="transmembrane region" description="Helical" evidence="1">
    <location>
        <begin position="113"/>
        <end position="134"/>
    </location>
</feature>
<evidence type="ECO:0000313" key="3">
    <source>
        <dbReference type="Proteomes" id="UP000183750"/>
    </source>
</evidence>
<gene>
    <name evidence="2" type="ORF">SAMN04489807_0164</name>
</gene>
<dbReference type="RefSeq" id="WP_139305211.1">
    <property type="nucleotide sequence ID" value="NZ_FNSQ01000005.1"/>
</dbReference>
<keyword evidence="1" id="KW-1133">Transmembrane helix</keyword>
<evidence type="ECO:0000313" key="2">
    <source>
        <dbReference type="EMBL" id="SEB36352.1"/>
    </source>
</evidence>
<sequence length="318" mass="32942">MPMRSIARETRREFRWIVSSRLLLALIGSAVVMAAWGALAGASSAIALVAQFEATLRLYNENGEDISAALAAPAGVSGDASQQNIRNPLRYDLDQAVQALTQTHGTGAVASTLSLSAFILLPVVGFVVAVYLATHDTASGSIAWRRPESGAGRLAVSKSLALAFTMVALTTATALASVVGSWITGPIVAARAEELSSFAVPGPDIGRTVLIGVLAASAGTTAALLGLLVATITRDRTFTVAVFVLAYFLAPMLGAADPRNMIPLTGEGVFYFVGQFRPEAVGDLQPVVGAAAQGVAALIAIIGVAVTWRVRSRLPSER</sequence>
<organism evidence="2 3">
    <name type="scientific">Microbacterium hydrocarbonoxydans</name>
    <dbReference type="NCBI Taxonomy" id="273678"/>
    <lineage>
        <taxon>Bacteria</taxon>
        <taxon>Bacillati</taxon>
        <taxon>Actinomycetota</taxon>
        <taxon>Actinomycetes</taxon>
        <taxon>Micrococcales</taxon>
        <taxon>Microbacteriaceae</taxon>
        <taxon>Microbacterium</taxon>
    </lineage>
</organism>